<organism evidence="2 3">
    <name type="scientific">Fuscovulum ytuae</name>
    <dbReference type="NCBI Taxonomy" id="3042299"/>
    <lineage>
        <taxon>Bacteria</taxon>
        <taxon>Pseudomonadati</taxon>
        <taxon>Pseudomonadota</taxon>
        <taxon>Alphaproteobacteria</taxon>
        <taxon>Rhodobacterales</taxon>
        <taxon>Paracoccaceae</taxon>
        <taxon>Fuscovulum</taxon>
    </lineage>
</organism>
<feature type="region of interest" description="Disordered" evidence="1">
    <location>
        <begin position="75"/>
        <end position="99"/>
    </location>
</feature>
<name>A0ABY8Q3L9_9RHOB</name>
<dbReference type="RefSeq" id="WP_281464081.1">
    <property type="nucleotide sequence ID" value="NZ_CP124535.1"/>
</dbReference>
<reference evidence="2 3" key="1">
    <citation type="submission" date="2023-04" db="EMBL/GenBank/DDBJ databases">
        <title>YMD61, complete Genome.</title>
        <authorList>
            <person name="Zhang J."/>
        </authorList>
    </citation>
    <scope>NUCLEOTIDE SEQUENCE [LARGE SCALE GENOMIC DNA]</scope>
    <source>
        <strain evidence="2 3">YMD61</strain>
    </source>
</reference>
<feature type="region of interest" description="Disordered" evidence="1">
    <location>
        <begin position="186"/>
        <end position="213"/>
    </location>
</feature>
<sequence length="370" mass="38306">MAAARKKRAHREVAKALLKAVSELHPHEALERLEPFYLQSRPGTGQRALRAARIMLMRRALDLPLPVLAVAETMPPEPEPPIPEVVTEPPPPKPAPKGKLMSINLDDVAKLLMEPPEPEASPQAAAPEPDSEPEFAPIDWAAAAAGLSAFDMPDEPAVEAEQLPVMMVAPVPAPILDLLDEGQAEVAADETAEAGKTTDAAQKTQAKRGKKAAMPDLSAEFAALSDVGFEGLSVEAGKGGDDPLPAPEVKEQAKPAPAMQMPKFDATAAFAEMAGDEPATPRAGKKAQMIDPGAAFAAMEAADSPAIPATKAPSLMADPAAAFAAMEAEEDAAAAATAKGAGKAKPLAIDLSAQFAAMAEDDGEVEKKAG</sequence>
<protein>
    <submittedName>
        <fullName evidence="2">Uncharacterized protein</fullName>
    </submittedName>
</protein>
<evidence type="ECO:0000313" key="2">
    <source>
        <dbReference type="EMBL" id="WGV14950.1"/>
    </source>
</evidence>
<dbReference type="EMBL" id="CP124535">
    <property type="protein sequence ID" value="WGV14950.1"/>
    <property type="molecule type" value="Genomic_DNA"/>
</dbReference>
<accession>A0ABY8Q3L9</accession>
<evidence type="ECO:0000256" key="1">
    <source>
        <dbReference type="SAM" id="MobiDB-lite"/>
    </source>
</evidence>
<evidence type="ECO:0000313" key="3">
    <source>
        <dbReference type="Proteomes" id="UP001230978"/>
    </source>
</evidence>
<feature type="compositionally biased region" description="Pro residues" evidence="1">
    <location>
        <begin position="75"/>
        <end position="95"/>
    </location>
</feature>
<gene>
    <name evidence="2" type="ORF">QF092_11700</name>
</gene>
<proteinExistence type="predicted"/>
<dbReference type="Proteomes" id="UP001230978">
    <property type="component" value="Chromosome"/>
</dbReference>
<keyword evidence="3" id="KW-1185">Reference proteome</keyword>